<protein>
    <submittedName>
        <fullName evidence="1">Uncharacterized protein</fullName>
    </submittedName>
</protein>
<dbReference type="EMBL" id="JAPUUL010002401">
    <property type="protein sequence ID" value="KAJ8125371.1"/>
    <property type="molecule type" value="Genomic_DNA"/>
</dbReference>
<keyword evidence="2" id="KW-1185">Reference proteome</keyword>
<gene>
    <name evidence="1" type="ORF">O1611_g8269</name>
</gene>
<evidence type="ECO:0000313" key="2">
    <source>
        <dbReference type="Proteomes" id="UP001153332"/>
    </source>
</evidence>
<reference evidence="1" key="1">
    <citation type="submission" date="2022-12" db="EMBL/GenBank/DDBJ databases">
        <title>Genome Sequence of Lasiodiplodia mahajangana.</title>
        <authorList>
            <person name="Buettner E."/>
        </authorList>
    </citation>
    <scope>NUCLEOTIDE SEQUENCE</scope>
    <source>
        <strain evidence="1">VT137</strain>
    </source>
</reference>
<name>A0ACC2JDB3_9PEZI</name>
<accession>A0ACC2JDB3</accession>
<proteinExistence type="predicted"/>
<organism evidence="1 2">
    <name type="scientific">Lasiodiplodia mahajangana</name>
    <dbReference type="NCBI Taxonomy" id="1108764"/>
    <lineage>
        <taxon>Eukaryota</taxon>
        <taxon>Fungi</taxon>
        <taxon>Dikarya</taxon>
        <taxon>Ascomycota</taxon>
        <taxon>Pezizomycotina</taxon>
        <taxon>Dothideomycetes</taxon>
        <taxon>Dothideomycetes incertae sedis</taxon>
        <taxon>Botryosphaeriales</taxon>
        <taxon>Botryosphaeriaceae</taxon>
        <taxon>Lasiodiplodia</taxon>
    </lineage>
</organism>
<comment type="caution">
    <text evidence="1">The sequence shown here is derived from an EMBL/GenBank/DDBJ whole genome shotgun (WGS) entry which is preliminary data.</text>
</comment>
<dbReference type="Proteomes" id="UP001153332">
    <property type="component" value="Unassembled WGS sequence"/>
</dbReference>
<sequence>MASGGQVDVIWQPVPGEDPCPWAAEDHSSVPNMGTRLHFELRDFYDYVRPRDFEERVRQELVSKLEALVRKKWRHAKIFPFGSFMSGLYLPTADMDIAICSKDFIDGKYPLYDRKKYLFQMKSHLEMHKVAFRGMVEAITRAKVPLLKYADDHTGLKVDISFEKLDGYKAIDTFRKWKEQYPAMPPLVAVIKHFLLMRGLNEPVNGGIGGFTVICMVVHLLQMMPPVQSRSMKDEHLGELLMEFLDYYGKRFNYEKVAIRMDPPGTINKAKASTLVYRNLDRLSIIDPNNPENDISGGSHNFYAIRDRFAKAYDTLQATMMQLAKEATPTPSDRKRRTLLYPLFAGNYAHFRDQRNWLEKLDREGLSEYGAPETTSGTDYVQW</sequence>
<evidence type="ECO:0000313" key="1">
    <source>
        <dbReference type="EMBL" id="KAJ8125371.1"/>
    </source>
</evidence>